<dbReference type="AlphaFoldDB" id="A0A370V9X5"/>
<gene>
    <name evidence="1" type="ORF">C4A13_04567</name>
</gene>
<comment type="caution">
    <text evidence="1">The sequence shown here is derived from an EMBL/GenBank/DDBJ whole genome shotgun (WGS) entry which is preliminary data.</text>
</comment>
<dbReference type="EMBL" id="QONO01000061">
    <property type="protein sequence ID" value="RDR28187.1"/>
    <property type="molecule type" value="Genomic_DNA"/>
</dbReference>
<proteinExistence type="predicted"/>
<accession>A0A370V9X5</accession>
<organism evidence="1 2">
    <name type="scientific">Escherichia marmotae</name>
    <dbReference type="NCBI Taxonomy" id="1499973"/>
    <lineage>
        <taxon>Bacteria</taxon>
        <taxon>Pseudomonadati</taxon>
        <taxon>Pseudomonadota</taxon>
        <taxon>Gammaproteobacteria</taxon>
        <taxon>Enterobacterales</taxon>
        <taxon>Enterobacteriaceae</taxon>
        <taxon>Escherichia</taxon>
    </lineage>
</organism>
<dbReference type="Proteomes" id="UP000254454">
    <property type="component" value="Unassembled WGS sequence"/>
</dbReference>
<evidence type="ECO:0000313" key="1">
    <source>
        <dbReference type="EMBL" id="RDR28187.1"/>
    </source>
</evidence>
<reference evidence="1 2" key="1">
    <citation type="submission" date="2018-06" db="EMBL/GenBank/DDBJ databases">
        <title>Recombination Drives Gene Content and Phenotype Evolution in Wild Type E. coli Strains.</title>
        <authorList>
            <person name="Field C.M."/>
            <person name="Silander O.K."/>
            <person name="Van Nimwegen E."/>
        </authorList>
    </citation>
    <scope>NUCLEOTIDE SEQUENCE [LARGE SCALE GENOMIC DNA]</scope>
    <source>
        <strain evidence="1 2">SC344</strain>
    </source>
</reference>
<evidence type="ECO:0000313" key="2">
    <source>
        <dbReference type="Proteomes" id="UP000254454"/>
    </source>
</evidence>
<sequence>MKHKLLNLYYFATDDLITHVAFVLYEHSGTEEEMCHFLLSKVGLDLSDANFGDIPQEIKDKENGVSLAKINAMMRTDNLTLIFSDVLAPYNLGDDCLHLITPIQNGKIMNQHRLDFEPLRQHHIDKFSGYEFSNHNDYLSKYYVGNTFDMAQLLKDDHFEPIHYLFNNKHYLSCIKLLFSFIDTIAWVDFGQHHNFTKWLNTYADLSSLEVTSDELWELRNSLIHMSNLDSQKVKQEKVRRISFAIHQRNSFKTTTIGDTTYFNLVDFLYIIEDAMKKWVDTYNQDQLKIITFVERYDRIVRNC</sequence>
<name>A0A370V9X5_9ESCH</name>
<dbReference type="RefSeq" id="WP_069917375.1">
    <property type="nucleotide sequence ID" value="NZ_QONN01000073.1"/>
</dbReference>
<protein>
    <submittedName>
        <fullName evidence="1">Uncharacterized protein</fullName>
    </submittedName>
</protein>